<evidence type="ECO:0000313" key="1">
    <source>
        <dbReference type="EMBL" id="JAH23381.1"/>
    </source>
</evidence>
<organism evidence="1">
    <name type="scientific">Anguilla anguilla</name>
    <name type="common">European freshwater eel</name>
    <name type="synonym">Muraena anguilla</name>
    <dbReference type="NCBI Taxonomy" id="7936"/>
    <lineage>
        <taxon>Eukaryota</taxon>
        <taxon>Metazoa</taxon>
        <taxon>Chordata</taxon>
        <taxon>Craniata</taxon>
        <taxon>Vertebrata</taxon>
        <taxon>Euteleostomi</taxon>
        <taxon>Actinopterygii</taxon>
        <taxon>Neopterygii</taxon>
        <taxon>Teleostei</taxon>
        <taxon>Anguilliformes</taxon>
        <taxon>Anguillidae</taxon>
        <taxon>Anguilla</taxon>
    </lineage>
</organism>
<accession>A0A0E9R2K3</accession>
<proteinExistence type="predicted"/>
<reference evidence="1" key="1">
    <citation type="submission" date="2014-11" db="EMBL/GenBank/DDBJ databases">
        <authorList>
            <person name="Amaro Gonzalez C."/>
        </authorList>
    </citation>
    <scope>NUCLEOTIDE SEQUENCE</scope>
</reference>
<name>A0A0E9R2K3_ANGAN</name>
<dbReference type="AlphaFoldDB" id="A0A0E9R2K3"/>
<reference evidence="1" key="2">
    <citation type="journal article" date="2015" name="Fish Shellfish Immunol.">
        <title>Early steps in the European eel (Anguilla anguilla)-Vibrio vulnificus interaction in the gills: Role of the RtxA13 toxin.</title>
        <authorList>
            <person name="Callol A."/>
            <person name="Pajuelo D."/>
            <person name="Ebbesson L."/>
            <person name="Teles M."/>
            <person name="MacKenzie S."/>
            <person name="Amaro C."/>
        </authorList>
    </citation>
    <scope>NUCLEOTIDE SEQUENCE</scope>
</reference>
<protein>
    <submittedName>
        <fullName evidence="1">Uncharacterized protein</fullName>
    </submittedName>
</protein>
<sequence>MDHCSVHLVILLGHCYTCQIIVCQKCMWARLFGLWPLCVFSLLL</sequence>
<dbReference type="EMBL" id="GBXM01085196">
    <property type="protein sequence ID" value="JAH23381.1"/>
    <property type="molecule type" value="Transcribed_RNA"/>
</dbReference>